<protein>
    <recommendedName>
        <fullName evidence="4">YtxH domain-containing protein</fullName>
    </recommendedName>
</protein>
<evidence type="ECO:0000256" key="1">
    <source>
        <dbReference type="SAM" id="MobiDB-lite"/>
    </source>
</evidence>
<keyword evidence="3" id="KW-1185">Reference proteome</keyword>
<dbReference type="AlphaFoldDB" id="A0A2Y9AQ17"/>
<evidence type="ECO:0008006" key="4">
    <source>
        <dbReference type="Google" id="ProtNLM"/>
    </source>
</evidence>
<reference evidence="2 3" key="1">
    <citation type="submission" date="2016-10" db="EMBL/GenBank/DDBJ databases">
        <authorList>
            <person name="Cai Z."/>
        </authorList>
    </citation>
    <scope>NUCLEOTIDE SEQUENCE [LARGE SCALE GENOMIC DNA]</scope>
    <source>
        <strain evidence="2 3">CGMCC 1.10826</strain>
    </source>
</reference>
<proteinExistence type="predicted"/>
<dbReference type="EMBL" id="UETB01000013">
    <property type="protein sequence ID" value="SSA45458.1"/>
    <property type="molecule type" value="Genomic_DNA"/>
</dbReference>
<dbReference type="Proteomes" id="UP000250222">
    <property type="component" value="Unassembled WGS sequence"/>
</dbReference>
<organism evidence="2 3">
    <name type="scientific">Georgenia satyanarayanai</name>
    <dbReference type="NCBI Taxonomy" id="860221"/>
    <lineage>
        <taxon>Bacteria</taxon>
        <taxon>Bacillati</taxon>
        <taxon>Actinomycetota</taxon>
        <taxon>Actinomycetes</taxon>
        <taxon>Micrococcales</taxon>
        <taxon>Bogoriellaceae</taxon>
        <taxon>Georgenia</taxon>
    </lineage>
</organism>
<accession>A0A2Y9AQ17</accession>
<evidence type="ECO:0000313" key="2">
    <source>
        <dbReference type="EMBL" id="SSA45458.1"/>
    </source>
</evidence>
<dbReference type="RefSeq" id="WP_181424660.1">
    <property type="nucleotide sequence ID" value="NZ_QKLZ01000013.1"/>
</dbReference>
<name>A0A2Y9AQ17_9MICO</name>
<feature type="region of interest" description="Disordered" evidence="1">
    <location>
        <begin position="61"/>
        <end position="110"/>
    </location>
</feature>
<evidence type="ECO:0000313" key="3">
    <source>
        <dbReference type="Proteomes" id="UP000250222"/>
    </source>
</evidence>
<feature type="compositionally biased region" description="Gly residues" evidence="1">
    <location>
        <begin position="77"/>
        <end position="88"/>
    </location>
</feature>
<gene>
    <name evidence="2" type="ORF">SAMN05216184_11359</name>
</gene>
<sequence length="110" mass="11232">MGKLSFFVGAGVGYVLGARAGRQQFEKIKSASQHVWDNPKVQSSVNKVEEKVSEVAKDKASAVTDKVTGTVKSRMGGSSGSGSSGSSGTGDASQTGVGGSMRPTQPQPEL</sequence>